<evidence type="ECO:0000256" key="3">
    <source>
        <dbReference type="ARBA" id="ARBA00022691"/>
    </source>
</evidence>
<feature type="domain" description="Methyltransferase" evidence="4">
    <location>
        <begin position="34"/>
        <end position="130"/>
    </location>
</feature>
<protein>
    <submittedName>
        <fullName evidence="5">Class I SAM-dependent methyltransferase</fullName>
        <ecNumber evidence="5">2.1.-.-</ecNumber>
    </submittedName>
</protein>
<dbReference type="PANTHER" id="PTHR43464">
    <property type="entry name" value="METHYLTRANSFERASE"/>
    <property type="match status" value="1"/>
</dbReference>
<dbReference type="CDD" id="cd02440">
    <property type="entry name" value="AdoMet_MTases"/>
    <property type="match status" value="1"/>
</dbReference>
<keyword evidence="2 5" id="KW-0808">Transferase</keyword>
<name>A0ABU2LFG3_9ACTN</name>
<evidence type="ECO:0000256" key="1">
    <source>
        <dbReference type="ARBA" id="ARBA00022603"/>
    </source>
</evidence>
<evidence type="ECO:0000259" key="4">
    <source>
        <dbReference type="Pfam" id="PF13649"/>
    </source>
</evidence>
<proteinExistence type="predicted"/>
<dbReference type="EMBL" id="JAVREN010000052">
    <property type="protein sequence ID" value="MDT0309997.1"/>
    <property type="molecule type" value="Genomic_DNA"/>
</dbReference>
<dbReference type="Pfam" id="PF13649">
    <property type="entry name" value="Methyltransf_25"/>
    <property type="match status" value="1"/>
</dbReference>
<dbReference type="EC" id="2.1.-.-" evidence="5"/>
<evidence type="ECO:0000256" key="2">
    <source>
        <dbReference type="ARBA" id="ARBA00022679"/>
    </source>
</evidence>
<dbReference type="SUPFAM" id="SSF53335">
    <property type="entry name" value="S-adenosyl-L-methionine-dependent methyltransferases"/>
    <property type="match status" value="1"/>
</dbReference>
<keyword evidence="3" id="KW-0949">S-adenosyl-L-methionine</keyword>
<dbReference type="Gene3D" id="3.40.50.150">
    <property type="entry name" value="Vaccinia Virus protein VP39"/>
    <property type="match status" value="1"/>
</dbReference>
<keyword evidence="1 5" id="KW-0489">Methyltransferase</keyword>
<dbReference type="GO" id="GO:0032259">
    <property type="term" value="P:methylation"/>
    <property type="evidence" value="ECO:0007669"/>
    <property type="project" value="UniProtKB-KW"/>
</dbReference>
<accession>A0ABU2LFG3</accession>
<gene>
    <name evidence="5" type="ORF">RM780_24020</name>
</gene>
<evidence type="ECO:0000313" key="6">
    <source>
        <dbReference type="Proteomes" id="UP001183388"/>
    </source>
</evidence>
<keyword evidence="6" id="KW-1185">Reference proteome</keyword>
<comment type="caution">
    <text evidence="5">The sequence shown here is derived from an EMBL/GenBank/DDBJ whole genome shotgun (WGS) entry which is preliminary data.</text>
</comment>
<reference evidence="6" key="1">
    <citation type="submission" date="2023-07" db="EMBL/GenBank/DDBJ databases">
        <title>30 novel species of actinomycetes from the DSMZ collection.</title>
        <authorList>
            <person name="Nouioui I."/>
        </authorList>
    </citation>
    <scope>NUCLEOTIDE SEQUENCE [LARGE SCALE GENOMIC DNA]</scope>
    <source>
        <strain evidence="6">DSM 44917</strain>
    </source>
</reference>
<dbReference type="GO" id="GO:0008168">
    <property type="term" value="F:methyltransferase activity"/>
    <property type="evidence" value="ECO:0007669"/>
    <property type="project" value="UniProtKB-KW"/>
</dbReference>
<dbReference type="InterPro" id="IPR041698">
    <property type="entry name" value="Methyltransf_25"/>
</dbReference>
<sequence length="288" mass="30620">MLGSHLERQAELHAPYLRQAAAWLRGRQPEARRVLDVGSGPGVAACLLAQEFPEAEVVAVDGAPELLEMARARADALGLGERLRTLRAELPEGFPALGEADVIWASQVVHHLGDQRAALRAMAGLLRPGGVLAVAERGLPTRFLPRDIGLGRPGFLTRLDAVEEEWFTAMRAGLPGSTDTVEDWPEMLAAAGLTAAPPRSFLVDLPPPLAPGARAHLHTLLARRREELGESLDPDDRATLDVLLSGEDPAGVLRRPDAFYLTAFTVHTGRRAGGDGDAGPASGARPAP</sequence>
<organism evidence="5 6">
    <name type="scientific">Streptomyces boetiae</name>
    <dbReference type="NCBI Taxonomy" id="3075541"/>
    <lineage>
        <taxon>Bacteria</taxon>
        <taxon>Bacillati</taxon>
        <taxon>Actinomycetota</taxon>
        <taxon>Actinomycetes</taxon>
        <taxon>Kitasatosporales</taxon>
        <taxon>Streptomycetaceae</taxon>
        <taxon>Streptomyces</taxon>
    </lineage>
</organism>
<evidence type="ECO:0000313" key="5">
    <source>
        <dbReference type="EMBL" id="MDT0309997.1"/>
    </source>
</evidence>
<dbReference type="Proteomes" id="UP001183388">
    <property type="component" value="Unassembled WGS sequence"/>
</dbReference>
<dbReference type="PANTHER" id="PTHR43464:SF19">
    <property type="entry name" value="UBIQUINONE BIOSYNTHESIS O-METHYLTRANSFERASE, MITOCHONDRIAL"/>
    <property type="match status" value="1"/>
</dbReference>
<dbReference type="InterPro" id="IPR029063">
    <property type="entry name" value="SAM-dependent_MTases_sf"/>
</dbReference>